<comment type="function">
    <text evidence="9">Catalyzes the reduction of all-trans-retinal to all-trans-retinol in the presence of NADPH.</text>
</comment>
<dbReference type="KEGG" id="lbc:LACBIDRAFT_246559"/>
<dbReference type="InParanoid" id="B0CXR1"/>
<keyword evidence="8" id="KW-0472">Membrane</keyword>
<keyword evidence="14" id="KW-1185">Reference proteome</keyword>
<dbReference type="PROSITE" id="PS00061">
    <property type="entry name" value="ADH_SHORT"/>
    <property type="match status" value="1"/>
</dbReference>
<evidence type="ECO:0000256" key="1">
    <source>
        <dbReference type="ARBA" id="ARBA00004141"/>
    </source>
</evidence>
<dbReference type="PRINTS" id="PR00080">
    <property type="entry name" value="SDRFAMILY"/>
</dbReference>
<evidence type="ECO:0000313" key="13">
    <source>
        <dbReference type="EMBL" id="EDR12306.1"/>
    </source>
</evidence>
<dbReference type="PRINTS" id="PR00081">
    <property type="entry name" value="GDHRDH"/>
</dbReference>
<dbReference type="GeneID" id="6072392"/>
<dbReference type="Pfam" id="PF00106">
    <property type="entry name" value="adh_short"/>
    <property type="match status" value="1"/>
</dbReference>
<dbReference type="STRING" id="486041.B0CXR1"/>
<dbReference type="PANTHER" id="PTHR24322:SF736">
    <property type="entry name" value="RETINOL DEHYDROGENASE 10"/>
    <property type="match status" value="1"/>
</dbReference>
<dbReference type="InterPro" id="IPR002347">
    <property type="entry name" value="SDR_fam"/>
</dbReference>
<dbReference type="Gene3D" id="3.40.50.720">
    <property type="entry name" value="NAD(P)-binding Rossmann-like Domain"/>
    <property type="match status" value="1"/>
</dbReference>
<evidence type="ECO:0000256" key="5">
    <source>
        <dbReference type="ARBA" id="ARBA00022989"/>
    </source>
</evidence>
<keyword evidence="7" id="KW-0443">Lipid metabolism</keyword>
<evidence type="ECO:0000256" key="7">
    <source>
        <dbReference type="ARBA" id="ARBA00023098"/>
    </source>
</evidence>
<dbReference type="RefSeq" id="XP_001876570.1">
    <property type="nucleotide sequence ID" value="XM_001876535.1"/>
</dbReference>
<evidence type="ECO:0000256" key="9">
    <source>
        <dbReference type="ARBA" id="ARBA00059620"/>
    </source>
</evidence>
<dbReference type="PANTHER" id="PTHR24322">
    <property type="entry name" value="PKSB"/>
    <property type="match status" value="1"/>
</dbReference>
<keyword evidence="3" id="KW-0812">Transmembrane</keyword>
<gene>
    <name evidence="13" type="ORF">LACBIDRAFT_246559</name>
</gene>
<dbReference type="FunCoup" id="B0CXR1">
    <property type="interactions" value="107"/>
</dbReference>
<evidence type="ECO:0000256" key="11">
    <source>
        <dbReference type="ARBA" id="ARBA00082544"/>
    </source>
</evidence>
<evidence type="ECO:0000256" key="2">
    <source>
        <dbReference type="ARBA" id="ARBA00006484"/>
    </source>
</evidence>
<dbReference type="AlphaFoldDB" id="B0CXR1"/>
<dbReference type="SUPFAM" id="SSF51735">
    <property type="entry name" value="NAD(P)-binding Rossmann-fold domains"/>
    <property type="match status" value="1"/>
</dbReference>
<keyword evidence="5" id="KW-1133">Transmembrane helix</keyword>
<dbReference type="EMBL" id="DS547094">
    <property type="protein sequence ID" value="EDR12306.1"/>
    <property type="molecule type" value="Genomic_DNA"/>
</dbReference>
<name>B0CXR1_LACBS</name>
<dbReference type="FunFam" id="3.40.50.720:FF:000131">
    <property type="entry name" value="Short-chain dehydrogenase/reductase 3"/>
    <property type="match status" value="1"/>
</dbReference>
<dbReference type="OrthoDB" id="10253736at2759"/>
<proteinExistence type="inferred from homology"/>
<protein>
    <recommendedName>
        <fullName evidence="10">Short-chain dehydrogenase/reductase 3</fullName>
    </recommendedName>
    <alternativeName>
        <fullName evidence="11">Retinal short-chain dehydrogenase/reductase 1</fullName>
    </alternativeName>
</protein>
<evidence type="ECO:0000256" key="6">
    <source>
        <dbReference type="ARBA" id="ARBA00023002"/>
    </source>
</evidence>
<comment type="similarity">
    <text evidence="2 12">Belongs to the short-chain dehydrogenases/reductases (SDR) family.</text>
</comment>
<sequence length="281" mass="31165">PGALDWGEQIVVITGGGRSSGVGELLANTLAVRNVSVVVLDVKPIITENYNITYYKCDVSKWEEVEAVAKKVVDEIGQPTILINNAGVVQGKLILDLAPEDIEQTFGVNTLSHFWILKAFLPGLLEKKSGHIVTLSSVLGFTGCAQMSDYNASKAAAISLNRTLRWELDNRYRCPKIRTTLVCPAHINTSMFETVTFPSSSIWNFFFPSVQPVAVVKRIIAALDEQHSQTIFLPFFANFTPYIDHLPSFLRNFAQWLSGADYAMSNFTKTSERRGRGSKED</sequence>
<evidence type="ECO:0000256" key="12">
    <source>
        <dbReference type="RuleBase" id="RU000363"/>
    </source>
</evidence>
<evidence type="ECO:0000256" key="8">
    <source>
        <dbReference type="ARBA" id="ARBA00023136"/>
    </source>
</evidence>
<evidence type="ECO:0000256" key="10">
    <source>
        <dbReference type="ARBA" id="ARBA00068717"/>
    </source>
</evidence>
<comment type="subcellular location">
    <subcellularLocation>
        <location evidence="1">Membrane</location>
        <topology evidence="1">Multi-pass membrane protein</topology>
    </subcellularLocation>
</comment>
<keyword evidence="6" id="KW-0560">Oxidoreductase</keyword>
<reference evidence="13 14" key="1">
    <citation type="journal article" date="2008" name="Nature">
        <title>The genome of Laccaria bicolor provides insights into mycorrhizal symbiosis.</title>
        <authorList>
            <person name="Martin F."/>
            <person name="Aerts A."/>
            <person name="Ahren D."/>
            <person name="Brun A."/>
            <person name="Danchin E.G.J."/>
            <person name="Duchaussoy F."/>
            <person name="Gibon J."/>
            <person name="Kohler A."/>
            <person name="Lindquist E."/>
            <person name="Pereda V."/>
            <person name="Salamov A."/>
            <person name="Shapiro H.J."/>
            <person name="Wuyts J."/>
            <person name="Blaudez D."/>
            <person name="Buee M."/>
            <person name="Brokstein P."/>
            <person name="Canbaeck B."/>
            <person name="Cohen D."/>
            <person name="Courty P.E."/>
            <person name="Coutinho P.M."/>
            <person name="Delaruelle C."/>
            <person name="Detter J.C."/>
            <person name="Deveau A."/>
            <person name="DiFazio S."/>
            <person name="Duplessis S."/>
            <person name="Fraissinet-Tachet L."/>
            <person name="Lucic E."/>
            <person name="Frey-Klett P."/>
            <person name="Fourrey C."/>
            <person name="Feussner I."/>
            <person name="Gay G."/>
            <person name="Grimwood J."/>
            <person name="Hoegger P.J."/>
            <person name="Jain P."/>
            <person name="Kilaru S."/>
            <person name="Labbe J."/>
            <person name="Lin Y.C."/>
            <person name="Legue V."/>
            <person name="Le Tacon F."/>
            <person name="Marmeisse R."/>
            <person name="Melayah D."/>
            <person name="Montanini B."/>
            <person name="Muratet M."/>
            <person name="Nehls U."/>
            <person name="Niculita-Hirzel H."/>
            <person name="Oudot-Le Secq M.P."/>
            <person name="Peter M."/>
            <person name="Quesneville H."/>
            <person name="Rajashekar B."/>
            <person name="Reich M."/>
            <person name="Rouhier N."/>
            <person name="Schmutz J."/>
            <person name="Yin T."/>
            <person name="Chalot M."/>
            <person name="Henrissat B."/>
            <person name="Kuees U."/>
            <person name="Lucas S."/>
            <person name="Van de Peer Y."/>
            <person name="Podila G.K."/>
            <person name="Polle A."/>
            <person name="Pukkila P.J."/>
            <person name="Richardson P.M."/>
            <person name="Rouze P."/>
            <person name="Sanders I.R."/>
            <person name="Stajich J.E."/>
            <person name="Tunlid A."/>
            <person name="Tuskan G."/>
            <person name="Grigoriev I.V."/>
        </authorList>
    </citation>
    <scope>NUCLEOTIDE SEQUENCE [LARGE SCALE GENOMIC DNA]</scope>
    <source>
        <strain evidence="14">S238N-H82 / ATCC MYA-4686</strain>
    </source>
</reference>
<dbReference type="GO" id="GO:0016020">
    <property type="term" value="C:membrane"/>
    <property type="evidence" value="ECO:0007669"/>
    <property type="project" value="UniProtKB-SubCell"/>
</dbReference>
<keyword evidence="4" id="KW-0521">NADP</keyword>
<feature type="non-terminal residue" evidence="13">
    <location>
        <position position="1"/>
    </location>
</feature>
<dbReference type="InterPro" id="IPR020904">
    <property type="entry name" value="Sc_DH/Rdtase_CS"/>
</dbReference>
<dbReference type="Proteomes" id="UP000001194">
    <property type="component" value="Unassembled WGS sequence"/>
</dbReference>
<organism evidence="14">
    <name type="scientific">Laccaria bicolor (strain S238N-H82 / ATCC MYA-4686)</name>
    <name type="common">Bicoloured deceiver</name>
    <name type="synonym">Laccaria laccata var. bicolor</name>
    <dbReference type="NCBI Taxonomy" id="486041"/>
    <lineage>
        <taxon>Eukaryota</taxon>
        <taxon>Fungi</taxon>
        <taxon>Dikarya</taxon>
        <taxon>Basidiomycota</taxon>
        <taxon>Agaricomycotina</taxon>
        <taxon>Agaricomycetes</taxon>
        <taxon>Agaricomycetidae</taxon>
        <taxon>Agaricales</taxon>
        <taxon>Agaricineae</taxon>
        <taxon>Hydnangiaceae</taxon>
        <taxon>Laccaria</taxon>
    </lineage>
</organism>
<dbReference type="GO" id="GO:0052650">
    <property type="term" value="F:all-trans-retinol dehydrogenase (NADP+) activity"/>
    <property type="evidence" value="ECO:0007669"/>
    <property type="project" value="UniProtKB-ARBA"/>
</dbReference>
<dbReference type="InterPro" id="IPR036291">
    <property type="entry name" value="NAD(P)-bd_dom_sf"/>
</dbReference>
<evidence type="ECO:0000256" key="3">
    <source>
        <dbReference type="ARBA" id="ARBA00022692"/>
    </source>
</evidence>
<dbReference type="HOGENOM" id="CLU_010194_5_1_1"/>
<evidence type="ECO:0000313" key="14">
    <source>
        <dbReference type="Proteomes" id="UP000001194"/>
    </source>
</evidence>
<accession>B0CXR1</accession>
<evidence type="ECO:0000256" key="4">
    <source>
        <dbReference type="ARBA" id="ARBA00022857"/>
    </source>
</evidence>
<dbReference type="CDD" id="cd05339">
    <property type="entry name" value="17beta-HSDXI-like_SDR_c"/>
    <property type="match status" value="1"/>
</dbReference>